<evidence type="ECO:0000313" key="4">
    <source>
        <dbReference type="EMBL" id="VDO38030.1"/>
    </source>
</evidence>
<name>A0A183H8Q5_9BILA</name>
<dbReference type="InterPro" id="IPR008979">
    <property type="entry name" value="Galactose-bd-like_sf"/>
</dbReference>
<evidence type="ECO:0000313" key="5">
    <source>
        <dbReference type="Proteomes" id="UP000267606"/>
    </source>
</evidence>
<keyword evidence="5" id="KW-1185">Reference proteome</keyword>
<feature type="region of interest" description="Disordered" evidence="2">
    <location>
        <begin position="16"/>
        <end position="39"/>
    </location>
</feature>
<evidence type="ECO:0000256" key="1">
    <source>
        <dbReference type="PROSITE-ProRule" id="PRU00731"/>
    </source>
</evidence>
<comment type="similarity">
    <text evidence="1">Belongs to the transglutaminase-like superfamily. PNGase family.</text>
</comment>
<dbReference type="Gene3D" id="2.60.120.1020">
    <property type="entry name" value="Peptide N glycanase, PAW domain"/>
    <property type="match status" value="1"/>
</dbReference>
<dbReference type="EMBL" id="UZAJ01002735">
    <property type="protein sequence ID" value="VDO38030.1"/>
    <property type="molecule type" value="Genomic_DNA"/>
</dbReference>
<dbReference type="AlphaFoldDB" id="A0A183H8Q5"/>
<dbReference type="InterPro" id="IPR006588">
    <property type="entry name" value="Peptide_N_glycanase_PAW_dom"/>
</dbReference>
<dbReference type="GO" id="GO:0006516">
    <property type="term" value="P:glycoprotein catabolic process"/>
    <property type="evidence" value="ECO:0007669"/>
    <property type="project" value="InterPro"/>
</dbReference>
<dbReference type="PROSITE" id="PS51398">
    <property type="entry name" value="PAW"/>
    <property type="match status" value="1"/>
</dbReference>
<dbReference type="InterPro" id="IPR038680">
    <property type="entry name" value="PAW_sf"/>
</dbReference>
<reference evidence="6" key="1">
    <citation type="submission" date="2016-06" db="UniProtKB">
        <authorList>
            <consortium name="WormBaseParasite"/>
        </authorList>
    </citation>
    <scope>IDENTIFICATION</scope>
</reference>
<evidence type="ECO:0000256" key="2">
    <source>
        <dbReference type="SAM" id="MobiDB-lite"/>
    </source>
</evidence>
<evidence type="ECO:0000259" key="3">
    <source>
        <dbReference type="PROSITE" id="PS51398"/>
    </source>
</evidence>
<dbReference type="WBParaSite" id="OFLC_0000386601-mRNA-1">
    <property type="protein sequence ID" value="OFLC_0000386601-mRNA-1"/>
    <property type="gene ID" value="OFLC_0000386601"/>
</dbReference>
<gene>
    <name evidence="4" type="ORF">OFLC_LOCUS3868</name>
</gene>
<organism evidence="6">
    <name type="scientific">Onchocerca flexuosa</name>
    <dbReference type="NCBI Taxonomy" id="387005"/>
    <lineage>
        <taxon>Eukaryota</taxon>
        <taxon>Metazoa</taxon>
        <taxon>Ecdysozoa</taxon>
        <taxon>Nematoda</taxon>
        <taxon>Chromadorea</taxon>
        <taxon>Rhabditida</taxon>
        <taxon>Spirurina</taxon>
        <taxon>Spiruromorpha</taxon>
        <taxon>Filarioidea</taxon>
        <taxon>Onchocercidae</taxon>
        <taxon>Onchocerca</taxon>
    </lineage>
</organism>
<dbReference type="Proteomes" id="UP000267606">
    <property type="component" value="Unassembled WGS sequence"/>
</dbReference>
<reference evidence="4 5" key="2">
    <citation type="submission" date="2018-11" db="EMBL/GenBank/DDBJ databases">
        <authorList>
            <consortium name="Pathogen Informatics"/>
        </authorList>
    </citation>
    <scope>NUCLEOTIDE SEQUENCE [LARGE SCALE GENOMIC DNA]</scope>
</reference>
<accession>A0A183H8Q5</accession>
<proteinExistence type="inferred from homology"/>
<dbReference type="STRING" id="387005.A0A183H8Q5"/>
<dbReference type="GO" id="GO:0005737">
    <property type="term" value="C:cytoplasm"/>
    <property type="evidence" value="ECO:0007669"/>
    <property type="project" value="InterPro"/>
</dbReference>
<dbReference type="SUPFAM" id="SSF49785">
    <property type="entry name" value="Galactose-binding domain-like"/>
    <property type="match status" value="1"/>
</dbReference>
<protein>
    <submittedName>
        <fullName evidence="6">PAW domain-containing protein</fullName>
    </submittedName>
</protein>
<feature type="compositionally biased region" description="Basic and acidic residues" evidence="2">
    <location>
        <begin position="16"/>
        <end position="37"/>
    </location>
</feature>
<feature type="domain" description="PAW" evidence="3">
    <location>
        <begin position="21"/>
        <end position="206"/>
    </location>
</feature>
<dbReference type="SMART" id="SM00613">
    <property type="entry name" value="PAW"/>
    <property type="match status" value="1"/>
</dbReference>
<sequence length="206" mass="23480">MKELIEFISPTMQIRDGSKIEEQGRTTGSEEWKKQRGETGSGKLTKRLLVPTEKEISEKMFSLEYDCAKDQYRRGVDLIKGWESLVSKQKNVCRVVDQANNVAYICCQEGKTSGEIWWSFDFDGHLVKNIEFRLDGIKKNDDGVIRAIICCGDICTVIPSTGELKMEMIESSKVDVKIYFSSEDAQLFLINLNSGDYANFLVKVFF</sequence>
<dbReference type="Pfam" id="PF04721">
    <property type="entry name" value="PAW"/>
    <property type="match status" value="1"/>
</dbReference>
<evidence type="ECO:0000313" key="6">
    <source>
        <dbReference type="WBParaSite" id="OFLC_0000386601-mRNA-1"/>
    </source>
</evidence>